<proteinExistence type="predicted"/>
<dbReference type="PANTHER" id="PTHR43472">
    <property type="entry name" value="PHOSPHORIBOSYLAMINE--GLYCINE LIGASE"/>
    <property type="match status" value="1"/>
</dbReference>
<protein>
    <submittedName>
        <fullName evidence="8">Phosphoribosylamine-glycine ligase PurD</fullName>
    </submittedName>
</protein>
<evidence type="ECO:0000256" key="2">
    <source>
        <dbReference type="ARBA" id="ARBA00022598"/>
    </source>
</evidence>
<sequence>MEEIGILIVSYGARAAAMVKAFSDSTEYDVKLYIADKQKNPYNIKMAQETGGKHRKTGLDVENIVKFAKKIKDELDFCIVGPEDPIINSVRERVEEETNTPVIAPTSEYALEASKVRQRKILSEVAPASNPEYKVFDPEDYANKEEAIGELQKWLSEFGKQVAVKPDTPTAGKGVGVWGDHFSSEEELIKDWFIPNLKDGKVIVEEKVEGEEFSVQFISDGHHLIPTPPVRDYKRAFDRDLGPNTGGMGSYTYQKTKLPFMDKNDWKKGKEIAKKVFEKLREEGASKELRGIPLYMAYITDGDQVKTLEINSRFGDPEGINTLIQMKDDFVDVCLKIIKGNLTEINFKDLKTVLTYAVPMTYGGAREQYSGDKKVDLSKCYDLKKRYKNKLRIYEANLEKLDEEIKAGTSRSIAMVGVADQIEKAREISLKSIKKIDAPLWNRWDVASKEHIKESENNIGR</sequence>
<dbReference type="STRING" id="1903181.BTN85_1816"/>
<dbReference type="InterPro" id="IPR020559">
    <property type="entry name" value="PRibGlycinamide_synth_CS"/>
</dbReference>
<dbReference type="GO" id="GO:0004637">
    <property type="term" value="F:phosphoribosylamine-glycine ligase activity"/>
    <property type="evidence" value="ECO:0007669"/>
    <property type="project" value="InterPro"/>
</dbReference>
<keyword evidence="3 5" id="KW-0547">Nucleotide-binding</keyword>
<dbReference type="InterPro" id="IPR020561">
    <property type="entry name" value="PRibGlycinamid_synth_ATP-grasp"/>
</dbReference>
<evidence type="ECO:0000256" key="4">
    <source>
        <dbReference type="ARBA" id="ARBA00022840"/>
    </source>
</evidence>
<reference evidence="8" key="1">
    <citation type="submission" date="2016-12" db="EMBL/GenBank/DDBJ databases">
        <title>Discovery of methanogenic haloarchaea.</title>
        <authorList>
            <person name="Sorokin D.Y."/>
            <person name="Makarova K.S."/>
            <person name="Abbas B."/>
            <person name="Ferrer M."/>
            <person name="Golyshin P.N."/>
        </authorList>
    </citation>
    <scope>NUCLEOTIDE SEQUENCE [LARGE SCALE GENOMIC DNA]</scope>
    <source>
        <strain evidence="8">HMET1</strain>
    </source>
</reference>
<dbReference type="InterPro" id="IPR016185">
    <property type="entry name" value="PreATP-grasp_dom_sf"/>
</dbReference>
<dbReference type="PROSITE" id="PS00184">
    <property type="entry name" value="GARS"/>
    <property type="match status" value="1"/>
</dbReference>
<gene>
    <name evidence="8" type="ORF">BTN85_1816</name>
</gene>
<evidence type="ECO:0000313" key="9">
    <source>
        <dbReference type="Proteomes" id="UP000185744"/>
    </source>
</evidence>
<feature type="domain" description="ATP-grasp" evidence="7">
    <location>
        <begin position="119"/>
        <end position="339"/>
    </location>
</feature>
<accession>A0A1Q6DS21</accession>
<dbReference type="SMART" id="SM01209">
    <property type="entry name" value="GARS_A"/>
    <property type="match status" value="1"/>
</dbReference>
<dbReference type="InterPro" id="IPR000115">
    <property type="entry name" value="PRibGlycinamide_synth"/>
</dbReference>
<evidence type="ECO:0000256" key="3">
    <source>
        <dbReference type="ARBA" id="ARBA00022741"/>
    </source>
</evidence>
<dbReference type="Gene3D" id="3.40.50.20">
    <property type="match status" value="1"/>
</dbReference>
<organism evidence="8 9">
    <name type="scientific">Methanohalarchaeum thermophilum</name>
    <dbReference type="NCBI Taxonomy" id="1903181"/>
    <lineage>
        <taxon>Archaea</taxon>
        <taxon>Methanobacteriati</taxon>
        <taxon>Methanobacteriota</taxon>
        <taxon>Methanonatronarchaeia</taxon>
        <taxon>Methanonatronarchaeales</taxon>
        <taxon>Methanonatronarchaeaceae</taxon>
        <taxon>Candidatus Methanohalarchaeum</taxon>
    </lineage>
</organism>
<feature type="coiled-coil region" evidence="6">
    <location>
        <begin position="384"/>
        <end position="411"/>
    </location>
</feature>
<dbReference type="FunCoup" id="A0A1Q6DS21">
    <property type="interactions" value="92"/>
</dbReference>
<evidence type="ECO:0000256" key="5">
    <source>
        <dbReference type="PROSITE-ProRule" id="PRU00409"/>
    </source>
</evidence>
<dbReference type="SUPFAM" id="SSF52440">
    <property type="entry name" value="PreATP-grasp domain"/>
    <property type="match status" value="1"/>
</dbReference>
<dbReference type="InterPro" id="IPR011761">
    <property type="entry name" value="ATP-grasp"/>
</dbReference>
<evidence type="ECO:0000256" key="1">
    <source>
        <dbReference type="ARBA" id="ARBA00001936"/>
    </source>
</evidence>
<evidence type="ECO:0000259" key="7">
    <source>
        <dbReference type="PROSITE" id="PS50975"/>
    </source>
</evidence>
<dbReference type="EMBL" id="MSDW01000002">
    <property type="protein sequence ID" value="OKY77169.1"/>
    <property type="molecule type" value="Genomic_DNA"/>
</dbReference>
<dbReference type="InterPro" id="IPR020562">
    <property type="entry name" value="PRibGlycinamide_synth_N"/>
</dbReference>
<dbReference type="InParanoid" id="A0A1Q6DS21"/>
<dbReference type="AlphaFoldDB" id="A0A1Q6DS21"/>
<dbReference type="GO" id="GO:0009113">
    <property type="term" value="P:purine nucleobase biosynthetic process"/>
    <property type="evidence" value="ECO:0007669"/>
    <property type="project" value="InterPro"/>
</dbReference>
<dbReference type="PROSITE" id="PS50975">
    <property type="entry name" value="ATP_GRASP"/>
    <property type="match status" value="1"/>
</dbReference>
<keyword evidence="9" id="KW-1185">Reference proteome</keyword>
<dbReference type="Pfam" id="PF01071">
    <property type="entry name" value="GARS_A"/>
    <property type="match status" value="1"/>
</dbReference>
<dbReference type="SUPFAM" id="SSF56059">
    <property type="entry name" value="Glutathione synthetase ATP-binding domain-like"/>
    <property type="match status" value="1"/>
</dbReference>
<evidence type="ECO:0000256" key="6">
    <source>
        <dbReference type="SAM" id="Coils"/>
    </source>
</evidence>
<dbReference type="GO" id="GO:0005524">
    <property type="term" value="F:ATP binding"/>
    <property type="evidence" value="ECO:0007669"/>
    <property type="project" value="UniProtKB-UniRule"/>
</dbReference>
<dbReference type="Gene3D" id="3.30.470.20">
    <property type="entry name" value="ATP-grasp fold, B domain"/>
    <property type="match status" value="1"/>
</dbReference>
<dbReference type="GO" id="GO:0046872">
    <property type="term" value="F:metal ion binding"/>
    <property type="evidence" value="ECO:0007669"/>
    <property type="project" value="InterPro"/>
</dbReference>
<keyword evidence="4 5" id="KW-0067">ATP-binding</keyword>
<name>A0A1Q6DS21_METT1</name>
<keyword evidence="2 8" id="KW-0436">Ligase</keyword>
<dbReference type="PANTHER" id="PTHR43472:SF1">
    <property type="entry name" value="PHOSPHORIBOSYLAMINE--GLYCINE LIGASE, CHLOROPLASTIC"/>
    <property type="match status" value="1"/>
</dbReference>
<dbReference type="Pfam" id="PF02844">
    <property type="entry name" value="GARS_N"/>
    <property type="match status" value="1"/>
</dbReference>
<keyword evidence="6" id="KW-0175">Coiled coil</keyword>
<evidence type="ECO:0000313" key="8">
    <source>
        <dbReference type="EMBL" id="OKY77169.1"/>
    </source>
</evidence>
<dbReference type="Proteomes" id="UP000185744">
    <property type="component" value="Unassembled WGS sequence"/>
</dbReference>
<comment type="caution">
    <text evidence="8">The sequence shown here is derived from an EMBL/GenBank/DDBJ whole genome shotgun (WGS) entry which is preliminary data.</text>
</comment>
<comment type="cofactor">
    <cofactor evidence="1">
        <name>Mn(2+)</name>
        <dbReference type="ChEBI" id="CHEBI:29035"/>
    </cofactor>
</comment>